<reference evidence="4 5" key="1">
    <citation type="submission" date="2018-03" db="EMBL/GenBank/DDBJ databases">
        <title>Genomic Encyclopedia of Archaeal and Bacterial Type Strains, Phase II (KMG-II): from individual species to whole genera.</title>
        <authorList>
            <person name="Goeker M."/>
        </authorList>
    </citation>
    <scope>NUCLEOTIDE SEQUENCE [LARGE SCALE GENOMIC DNA]</scope>
    <source>
        <strain evidence="4 5">DSM 25027</strain>
    </source>
</reference>
<organism evidence="4 5">
    <name type="scientific">Flagellimonas meridianipacifica</name>
    <dbReference type="NCBI Taxonomy" id="1080225"/>
    <lineage>
        <taxon>Bacteria</taxon>
        <taxon>Pseudomonadati</taxon>
        <taxon>Bacteroidota</taxon>
        <taxon>Flavobacteriia</taxon>
        <taxon>Flavobacteriales</taxon>
        <taxon>Flavobacteriaceae</taxon>
        <taxon>Flagellimonas</taxon>
    </lineage>
</organism>
<dbReference type="PRINTS" id="PR01490">
    <property type="entry name" value="RTXTOXIND"/>
</dbReference>
<evidence type="ECO:0000256" key="1">
    <source>
        <dbReference type="ARBA" id="ARBA00004196"/>
    </source>
</evidence>
<dbReference type="AlphaFoldDB" id="A0A2T0MJ07"/>
<keyword evidence="3" id="KW-0472">Membrane</keyword>
<dbReference type="OrthoDB" id="7057889at2"/>
<dbReference type="PANTHER" id="PTHR32347:SF23">
    <property type="entry name" value="BLL5650 PROTEIN"/>
    <property type="match status" value="1"/>
</dbReference>
<keyword evidence="2" id="KW-0175">Coiled coil</keyword>
<keyword evidence="3" id="KW-1133">Transmembrane helix</keyword>
<evidence type="ECO:0000313" key="5">
    <source>
        <dbReference type="Proteomes" id="UP000237640"/>
    </source>
</evidence>
<comment type="caution">
    <text evidence="4">The sequence shown here is derived from an EMBL/GenBank/DDBJ whole genome shotgun (WGS) entry which is preliminary data.</text>
</comment>
<comment type="subcellular location">
    <subcellularLocation>
        <location evidence="1">Cell envelope</location>
    </subcellularLocation>
</comment>
<keyword evidence="5" id="KW-1185">Reference proteome</keyword>
<accession>A0A2T0MJ07</accession>
<evidence type="ECO:0000313" key="4">
    <source>
        <dbReference type="EMBL" id="PRX57539.1"/>
    </source>
</evidence>
<dbReference type="Gene3D" id="2.40.50.100">
    <property type="match status" value="1"/>
</dbReference>
<evidence type="ECO:0000256" key="3">
    <source>
        <dbReference type="SAM" id="Phobius"/>
    </source>
</evidence>
<proteinExistence type="predicted"/>
<dbReference type="PANTHER" id="PTHR32347">
    <property type="entry name" value="EFFLUX SYSTEM COMPONENT YKNX-RELATED"/>
    <property type="match status" value="1"/>
</dbReference>
<gene>
    <name evidence="4" type="ORF">CLV81_1545</name>
</gene>
<dbReference type="Gene3D" id="1.10.287.470">
    <property type="entry name" value="Helix hairpin bin"/>
    <property type="match status" value="1"/>
</dbReference>
<feature type="transmembrane region" description="Helical" evidence="3">
    <location>
        <begin position="35"/>
        <end position="56"/>
    </location>
</feature>
<dbReference type="EMBL" id="PVYX01000001">
    <property type="protein sequence ID" value="PRX57539.1"/>
    <property type="molecule type" value="Genomic_DNA"/>
</dbReference>
<dbReference type="InterPro" id="IPR050465">
    <property type="entry name" value="UPF0194_transport"/>
</dbReference>
<name>A0A2T0MJ07_9FLAO</name>
<dbReference type="GO" id="GO:0030313">
    <property type="term" value="C:cell envelope"/>
    <property type="evidence" value="ECO:0007669"/>
    <property type="project" value="UniProtKB-SubCell"/>
</dbReference>
<keyword evidence="3" id="KW-0812">Transmembrane</keyword>
<evidence type="ECO:0000256" key="2">
    <source>
        <dbReference type="ARBA" id="ARBA00023054"/>
    </source>
</evidence>
<protein>
    <submittedName>
        <fullName evidence="4">Biotin/lipoyl-binding protein</fullName>
    </submittedName>
</protein>
<sequence>MVEKEIRNTKLDLPNERSDQVKEILGKTPNWMIQWGISLISGIVILLLLGTAVISYNDIIPAGIVITSKNPPVYLVGRTSGRLEQVLIAANEQVNKGQVLAEIESTARFQDIQYLKDQLNTRQAIVLELDTLKKVFPASLELGELQVAYGNYLAVYQNIILFRTLTPNIKEAEVIGRQLQEQQRFLKNQKRQLLLFEQDLALSKNNFERNKELFDKGVISKAEYEEASRSYLADQQQYEGFLTNISNTQIAIANFDNLLTKAKIQGTEFENAYIQELENAKQNLITMLEAWEQKYLIVSPIDGVVTVFDVWNQFQNVAAGEVLFTIVPKNTDGMIGRVTLPIRNSGKVKVGQRVIIKLDNYPFEEWGSLAGEVKSISEVPKRGEQALYTLYIAIDGLTTSFGKEISFRQEMQGTAEIVLEELSILERVFYEIRKLFV</sequence>
<dbReference type="Proteomes" id="UP000237640">
    <property type="component" value="Unassembled WGS sequence"/>
</dbReference>
<dbReference type="RefSeq" id="WP_106144425.1">
    <property type="nucleotide sequence ID" value="NZ_PVYX01000001.1"/>
</dbReference>